<proteinExistence type="predicted"/>
<name>A0A2N5PHJ5_MEDGN</name>
<dbReference type="RefSeq" id="WP_101884010.1">
    <property type="nucleotide sequence ID" value="NZ_JAPRAW010000006.1"/>
</dbReference>
<protein>
    <submittedName>
        <fullName evidence="1">Uncharacterized protein</fullName>
    </submittedName>
</protein>
<dbReference type="EMBL" id="NIHT01000013">
    <property type="protein sequence ID" value="PLT74609.1"/>
    <property type="molecule type" value="Genomic_DNA"/>
</dbReference>
<dbReference type="Proteomes" id="UP000235093">
    <property type="component" value="Unassembled WGS sequence"/>
</dbReference>
<gene>
    <name evidence="1" type="ORF">CDL23_09260</name>
</gene>
<evidence type="ECO:0000313" key="1">
    <source>
        <dbReference type="EMBL" id="PLT74609.1"/>
    </source>
</evidence>
<reference evidence="1 2" key="1">
    <citation type="journal article" date="2017" name="Genome Med.">
        <title>A novel Ruminococcus gnavus clade enriched in inflammatory bowel disease patients.</title>
        <authorList>
            <person name="Hall A.B."/>
            <person name="Yassour M."/>
            <person name="Sauk J."/>
            <person name="Garner A."/>
            <person name="Jiang X."/>
            <person name="Arthur T."/>
            <person name="Lagoudas G.K."/>
            <person name="Vatanen T."/>
            <person name="Fornelos N."/>
            <person name="Wilson R."/>
            <person name="Bertha M."/>
            <person name="Cohen M."/>
            <person name="Garber J."/>
            <person name="Khalili H."/>
            <person name="Gevers D."/>
            <person name="Ananthakrishnan A.N."/>
            <person name="Kugathasan S."/>
            <person name="Lander E.S."/>
            <person name="Blainey P."/>
            <person name="Vlamakis H."/>
            <person name="Xavier R.J."/>
            <person name="Huttenhower C."/>
        </authorList>
    </citation>
    <scope>NUCLEOTIDE SEQUENCE [LARGE SCALE GENOMIC DNA]</scope>
    <source>
        <strain evidence="1 2">RJX1125</strain>
    </source>
</reference>
<dbReference type="AlphaFoldDB" id="A0A2N5PHJ5"/>
<accession>A0A2N5PHJ5</accession>
<sequence>MIIRTETYRDLEEDLATILDIDELFLYERLAEISRECLDGFHSDWDKYEEQIDSLISEYADLNMVDEVYIYHLGRHMVKPKELLPLKELFLSENRFSAFLKEHNIVFDEQDGKLRFFYRGRQITAEEILASGHFHLLAKRLGYLGEADFCVNGFAFWPNIEKTSDGYFHDLQRGPEIIENMGRFIGKDLWREFKEQSQYYGIVFKIPVEEVIFDGRDDTETKEEKVRCLLKYALYYLNDFYNGSIGGNNLMLRIHDSKKVEVDHCILIDEKIS</sequence>
<comment type="caution">
    <text evidence="1">The sequence shown here is derived from an EMBL/GenBank/DDBJ whole genome shotgun (WGS) entry which is preliminary data.</text>
</comment>
<organism evidence="1 2">
    <name type="scientific">Mediterraneibacter gnavus</name>
    <name type="common">Ruminococcus gnavus</name>
    <dbReference type="NCBI Taxonomy" id="33038"/>
    <lineage>
        <taxon>Bacteria</taxon>
        <taxon>Bacillati</taxon>
        <taxon>Bacillota</taxon>
        <taxon>Clostridia</taxon>
        <taxon>Lachnospirales</taxon>
        <taxon>Lachnospiraceae</taxon>
        <taxon>Mediterraneibacter</taxon>
    </lineage>
</organism>
<evidence type="ECO:0000313" key="2">
    <source>
        <dbReference type="Proteomes" id="UP000235093"/>
    </source>
</evidence>